<dbReference type="RefSeq" id="WP_107938863.1">
    <property type="nucleotide sequence ID" value="NZ_QANS01000001.1"/>
</dbReference>
<sequence length="268" mass="28376">MSDNRFEYRIEGSDLQFVQLTLSPGTVAVGEPGSMMFMDDPVVMDTVLGDGANEGFFARIAGAVKRAFTGESMFSTLFKNPTTQPQRVAFAAPSPGKIIAIDLAANGGAIICQKGAFLGGTQGVRVGIAFKKRLRVGFFGGEGFIMQKLTGTGIAFIHASGTLSEQTLGPGESLKVDTGCLAALQTSATYDIRYVGKAKTAIFGGEGLFFAHLKGPGQVWLQSLPVQRLAKGLFAHAFSARGRSPLGRLYLVAIVIFVIASLFIEPRA</sequence>
<feature type="transmembrane region" description="Helical" evidence="1">
    <location>
        <begin position="246"/>
        <end position="264"/>
    </location>
</feature>
<evidence type="ECO:0000313" key="2">
    <source>
        <dbReference type="EMBL" id="PTU33154.1"/>
    </source>
</evidence>
<dbReference type="OrthoDB" id="9779518at2"/>
<dbReference type="InterPro" id="IPR016031">
    <property type="entry name" value="Trp_RNA-bd_attenuator-like_dom"/>
</dbReference>
<dbReference type="Proteomes" id="UP000244248">
    <property type="component" value="Unassembled WGS sequence"/>
</dbReference>
<gene>
    <name evidence="2" type="ORF">CJD38_03370</name>
</gene>
<proteinExistence type="predicted"/>
<dbReference type="AlphaFoldDB" id="A0A2T5MKR4"/>
<dbReference type="Pfam" id="PF01987">
    <property type="entry name" value="AIM24"/>
    <property type="match status" value="1"/>
</dbReference>
<protein>
    <submittedName>
        <fullName evidence="2">TIGR00266 family protein</fullName>
    </submittedName>
</protein>
<dbReference type="PANTHER" id="PTHR43657:SF1">
    <property type="entry name" value="ALTERED INHERITANCE OF MITOCHONDRIA PROTEIN 24, MITOCHONDRIAL"/>
    <property type="match status" value="1"/>
</dbReference>
<accession>A0A2T5MKR4</accession>
<comment type="caution">
    <text evidence="2">The sequence shown here is derived from an EMBL/GenBank/DDBJ whole genome shotgun (WGS) entry which is preliminary data.</text>
</comment>
<evidence type="ECO:0000256" key="1">
    <source>
        <dbReference type="SAM" id="Phobius"/>
    </source>
</evidence>
<keyword evidence="1" id="KW-0472">Membrane</keyword>
<keyword evidence="1" id="KW-1133">Transmembrane helix</keyword>
<dbReference type="InterPro" id="IPR036983">
    <property type="entry name" value="AIM24_sf"/>
</dbReference>
<dbReference type="InterPro" id="IPR002838">
    <property type="entry name" value="AIM24"/>
</dbReference>
<dbReference type="SUPFAM" id="SSF51219">
    <property type="entry name" value="TRAP-like"/>
    <property type="match status" value="1"/>
</dbReference>
<evidence type="ECO:0000313" key="3">
    <source>
        <dbReference type="Proteomes" id="UP000244248"/>
    </source>
</evidence>
<dbReference type="PANTHER" id="PTHR43657">
    <property type="entry name" value="TRYPTOPHAN RNA-BINDING ATTENUATOR PROTEIN-LIKE PROTEIN"/>
    <property type="match status" value="1"/>
</dbReference>
<organism evidence="2 3">
    <name type="scientific">Stenotrophobium rhamnosiphilum</name>
    <dbReference type="NCBI Taxonomy" id="2029166"/>
    <lineage>
        <taxon>Bacteria</taxon>
        <taxon>Pseudomonadati</taxon>
        <taxon>Pseudomonadota</taxon>
        <taxon>Gammaproteobacteria</taxon>
        <taxon>Nevskiales</taxon>
        <taxon>Nevskiaceae</taxon>
        <taxon>Stenotrophobium</taxon>
    </lineage>
</organism>
<keyword evidence="1" id="KW-0812">Transmembrane</keyword>
<dbReference type="Gene3D" id="3.60.160.10">
    <property type="entry name" value="Mitochondrial biogenesis AIM24"/>
    <property type="match status" value="1"/>
</dbReference>
<reference evidence="2 3" key="1">
    <citation type="submission" date="2018-04" db="EMBL/GenBank/DDBJ databases">
        <title>Novel species isolated from glacier.</title>
        <authorList>
            <person name="Liu Q."/>
            <person name="Xin Y.-H."/>
        </authorList>
    </citation>
    <scope>NUCLEOTIDE SEQUENCE [LARGE SCALE GENOMIC DNA]</scope>
    <source>
        <strain evidence="2 3">GT1R17</strain>
    </source>
</reference>
<name>A0A2T5MKR4_9GAMM</name>
<keyword evidence="3" id="KW-1185">Reference proteome</keyword>
<dbReference type="EMBL" id="QANS01000001">
    <property type="protein sequence ID" value="PTU33154.1"/>
    <property type="molecule type" value="Genomic_DNA"/>
</dbReference>
<dbReference type="NCBIfam" id="TIGR00266">
    <property type="entry name" value="TIGR00266 family protein"/>
    <property type="match status" value="1"/>
</dbReference>